<dbReference type="EMBL" id="MN823997">
    <property type="protein sequence ID" value="QIZ17470.1"/>
    <property type="molecule type" value="Genomic_DNA"/>
</dbReference>
<sequence>MVVTLAEHYADLTGRRFPTLMAASQESTQVLIVDIILYS</sequence>
<proteinExistence type="predicted"/>
<reference evidence="1" key="1">
    <citation type="submission" date="2019-12" db="EMBL/GenBank/DDBJ databases">
        <authorList>
            <person name="Zhou D."/>
        </authorList>
    </citation>
    <scope>NUCLEOTIDE SEQUENCE</scope>
    <source>
        <strain evidence="1">111119051</strain>
        <plasmid evidence="1">p19051-FIIK</plasmid>
    </source>
</reference>
<geneLocation type="plasmid" evidence="1">
    <name>p19051-FIIK</name>
</geneLocation>
<organism evidence="1">
    <name type="scientific">Klebsiella pneumoniae</name>
    <dbReference type="NCBI Taxonomy" id="573"/>
    <lineage>
        <taxon>Bacteria</taxon>
        <taxon>Pseudomonadati</taxon>
        <taxon>Pseudomonadota</taxon>
        <taxon>Gammaproteobacteria</taxon>
        <taxon>Enterobacterales</taxon>
        <taxon>Enterobacteriaceae</taxon>
        <taxon>Klebsiella/Raoultella group</taxon>
        <taxon>Klebsiella</taxon>
        <taxon>Klebsiella pneumoniae complex</taxon>
    </lineage>
</organism>
<evidence type="ECO:0000313" key="1">
    <source>
        <dbReference type="EMBL" id="QIZ17470.1"/>
    </source>
</evidence>
<accession>A0A6H1PT83</accession>
<name>A0A6H1PT83_KLEPN</name>
<protein>
    <submittedName>
        <fullName evidence="1">Uncharacterized protein</fullName>
    </submittedName>
</protein>
<dbReference type="AlphaFoldDB" id="A0A6H1PT83"/>
<keyword evidence="1" id="KW-0614">Plasmid</keyword>